<dbReference type="InterPro" id="IPR009057">
    <property type="entry name" value="Homeodomain-like_sf"/>
</dbReference>
<evidence type="ECO:0000256" key="3">
    <source>
        <dbReference type="ARBA" id="ARBA00023163"/>
    </source>
</evidence>
<proteinExistence type="predicted"/>
<gene>
    <name evidence="5" type="ORF">J2Z32_000497</name>
</gene>
<dbReference type="InterPro" id="IPR010499">
    <property type="entry name" value="AraC_E-bd"/>
</dbReference>
<evidence type="ECO:0000313" key="6">
    <source>
        <dbReference type="Proteomes" id="UP001519272"/>
    </source>
</evidence>
<dbReference type="PRINTS" id="PR00032">
    <property type="entry name" value="HTHARAC"/>
</dbReference>
<dbReference type="RefSeq" id="WP_210087580.1">
    <property type="nucleotide sequence ID" value="NZ_JAGGKG010000002.1"/>
</dbReference>
<feature type="domain" description="HTH araC/xylS-type" evidence="4">
    <location>
        <begin position="8"/>
        <end position="105"/>
    </location>
</feature>
<dbReference type="Pfam" id="PF14526">
    <property type="entry name" value="Cass2"/>
    <property type="match status" value="1"/>
</dbReference>
<keyword evidence="6" id="KW-1185">Reference proteome</keyword>
<evidence type="ECO:0000256" key="1">
    <source>
        <dbReference type="ARBA" id="ARBA00023015"/>
    </source>
</evidence>
<dbReference type="Proteomes" id="UP001519272">
    <property type="component" value="Unassembled WGS sequence"/>
</dbReference>
<dbReference type="InterPro" id="IPR029441">
    <property type="entry name" value="Cass2"/>
</dbReference>
<evidence type="ECO:0000259" key="4">
    <source>
        <dbReference type="PROSITE" id="PS01124"/>
    </source>
</evidence>
<dbReference type="InterPro" id="IPR018060">
    <property type="entry name" value="HTH_AraC"/>
</dbReference>
<dbReference type="SMART" id="SM00342">
    <property type="entry name" value="HTH_ARAC"/>
    <property type="match status" value="1"/>
</dbReference>
<name>A0ABS4FMS2_9BACL</name>
<keyword evidence="3" id="KW-0804">Transcription</keyword>
<dbReference type="PROSITE" id="PS00041">
    <property type="entry name" value="HTH_ARAC_FAMILY_1"/>
    <property type="match status" value="1"/>
</dbReference>
<sequence length="285" mass="33046">MEQIKAIQRAIDLIDEQITDKLTITELANAANFSVYHFSRMFTNLTGMSVMFYVTRRKLQFALYDLCRGKKIVDVAMKYGFETHAGFTKAFKRCFGYPPSLYHIHAKATLPKRIILSETKKHLLGGNMLQPQIINMNAFIIVGYISQHIMPDVTRTSDIPAYWDTINMEYANPLTLLHDNFTKSKHCEYSVCFDTNLATGAFTYFLGVGVDNDEDMAKIQSDMFKKEMPGGLYAVFTTPQVQSEKYTESIHDLWKTILEDWLPNSQFEYDEERCDFEYYDERDHA</sequence>
<dbReference type="InterPro" id="IPR020449">
    <property type="entry name" value="Tscrpt_reg_AraC-type_HTH"/>
</dbReference>
<dbReference type="InterPro" id="IPR050959">
    <property type="entry name" value="MarA-like"/>
</dbReference>
<dbReference type="EMBL" id="JAGGKG010000002">
    <property type="protein sequence ID" value="MBP1903880.1"/>
    <property type="molecule type" value="Genomic_DNA"/>
</dbReference>
<dbReference type="PANTHER" id="PTHR47504">
    <property type="entry name" value="RIGHT ORIGIN-BINDING PROTEIN"/>
    <property type="match status" value="1"/>
</dbReference>
<dbReference type="Pfam" id="PF12833">
    <property type="entry name" value="HTH_18"/>
    <property type="match status" value="1"/>
</dbReference>
<evidence type="ECO:0000256" key="2">
    <source>
        <dbReference type="ARBA" id="ARBA00023125"/>
    </source>
</evidence>
<dbReference type="Gene3D" id="3.20.80.10">
    <property type="entry name" value="Regulatory factor, effector binding domain"/>
    <property type="match status" value="1"/>
</dbReference>
<dbReference type="SUPFAM" id="SSF46689">
    <property type="entry name" value="Homeodomain-like"/>
    <property type="match status" value="2"/>
</dbReference>
<accession>A0ABS4FMS2</accession>
<evidence type="ECO:0000313" key="5">
    <source>
        <dbReference type="EMBL" id="MBP1903880.1"/>
    </source>
</evidence>
<keyword evidence="2" id="KW-0238">DNA-binding</keyword>
<keyword evidence="1" id="KW-0805">Transcription regulation</keyword>
<comment type="caution">
    <text evidence="5">The sequence shown here is derived from an EMBL/GenBank/DDBJ whole genome shotgun (WGS) entry which is preliminary data.</text>
</comment>
<dbReference type="SMART" id="SM00871">
    <property type="entry name" value="AraC_E_bind"/>
    <property type="match status" value="1"/>
</dbReference>
<dbReference type="PROSITE" id="PS01124">
    <property type="entry name" value="HTH_ARAC_FAMILY_2"/>
    <property type="match status" value="1"/>
</dbReference>
<dbReference type="Gene3D" id="1.10.10.60">
    <property type="entry name" value="Homeodomain-like"/>
    <property type="match status" value="2"/>
</dbReference>
<organism evidence="5 6">
    <name type="scientific">Paenibacillus turicensis</name>
    <dbReference type="NCBI Taxonomy" id="160487"/>
    <lineage>
        <taxon>Bacteria</taxon>
        <taxon>Bacillati</taxon>
        <taxon>Bacillota</taxon>
        <taxon>Bacilli</taxon>
        <taxon>Bacillales</taxon>
        <taxon>Paenibacillaceae</taxon>
        <taxon>Paenibacillus</taxon>
    </lineage>
</organism>
<reference evidence="5 6" key="1">
    <citation type="submission" date="2021-03" db="EMBL/GenBank/DDBJ databases">
        <title>Genomic Encyclopedia of Type Strains, Phase IV (KMG-IV): sequencing the most valuable type-strain genomes for metagenomic binning, comparative biology and taxonomic classification.</title>
        <authorList>
            <person name="Goeker M."/>
        </authorList>
    </citation>
    <scope>NUCLEOTIDE SEQUENCE [LARGE SCALE GENOMIC DNA]</scope>
    <source>
        <strain evidence="5 6">DSM 14349</strain>
    </source>
</reference>
<dbReference type="InterPro" id="IPR011256">
    <property type="entry name" value="Reg_factor_effector_dom_sf"/>
</dbReference>
<dbReference type="InterPro" id="IPR018062">
    <property type="entry name" value="HTH_AraC-typ_CS"/>
</dbReference>
<dbReference type="SUPFAM" id="SSF55136">
    <property type="entry name" value="Probable bacterial effector-binding domain"/>
    <property type="match status" value="1"/>
</dbReference>
<dbReference type="PANTHER" id="PTHR47504:SF5">
    <property type="entry name" value="RIGHT ORIGIN-BINDING PROTEIN"/>
    <property type="match status" value="1"/>
</dbReference>
<protein>
    <submittedName>
        <fullName evidence="5">AraC family transcriptional regulator</fullName>
    </submittedName>
</protein>